<name>A0A7S4LDY9_9EUGL</name>
<protein>
    <submittedName>
        <fullName evidence="1">Uncharacterized protein</fullName>
    </submittedName>
</protein>
<proteinExistence type="predicted"/>
<dbReference type="AlphaFoldDB" id="A0A7S4LDY9"/>
<gene>
    <name evidence="1" type="ORF">EGYM00163_LOCUS34333</name>
</gene>
<sequence>MRMYILRMQMLRPDFSFCIVCGLILVMVERRMNDDKMMGTIPNHSNCPGAACRKSHQSQWIQLFFPSRPETVWYLRQPQTGFKAVQFNDPTNDCGGRSDM</sequence>
<organism evidence="1">
    <name type="scientific">Eutreptiella gymnastica</name>
    <dbReference type="NCBI Taxonomy" id="73025"/>
    <lineage>
        <taxon>Eukaryota</taxon>
        <taxon>Discoba</taxon>
        <taxon>Euglenozoa</taxon>
        <taxon>Euglenida</taxon>
        <taxon>Spirocuta</taxon>
        <taxon>Euglenophyceae</taxon>
        <taxon>Eutreptiales</taxon>
        <taxon>Eutreptiaceae</taxon>
        <taxon>Eutreptiella</taxon>
    </lineage>
</organism>
<evidence type="ECO:0000313" key="1">
    <source>
        <dbReference type="EMBL" id="CAE0823132.1"/>
    </source>
</evidence>
<reference evidence="1" key="1">
    <citation type="submission" date="2021-01" db="EMBL/GenBank/DDBJ databases">
        <authorList>
            <person name="Corre E."/>
            <person name="Pelletier E."/>
            <person name="Niang G."/>
            <person name="Scheremetjew M."/>
            <person name="Finn R."/>
            <person name="Kale V."/>
            <person name="Holt S."/>
            <person name="Cochrane G."/>
            <person name="Meng A."/>
            <person name="Brown T."/>
            <person name="Cohen L."/>
        </authorList>
    </citation>
    <scope>NUCLEOTIDE SEQUENCE</scope>
    <source>
        <strain evidence="1">CCMP1594</strain>
    </source>
</reference>
<accession>A0A7S4LDY9</accession>
<dbReference type="EMBL" id="HBJA01099477">
    <property type="protein sequence ID" value="CAE0823132.1"/>
    <property type="molecule type" value="Transcribed_RNA"/>
</dbReference>